<proteinExistence type="predicted"/>
<accession>A0A6J6HPW7</accession>
<name>A0A6J6HPW7_9ZZZZ</name>
<evidence type="ECO:0000256" key="1">
    <source>
        <dbReference type="SAM" id="MobiDB-lite"/>
    </source>
</evidence>
<evidence type="ECO:0000313" key="2">
    <source>
        <dbReference type="EMBL" id="CAB4615057.1"/>
    </source>
</evidence>
<protein>
    <submittedName>
        <fullName evidence="2">Unannotated protein</fullName>
    </submittedName>
</protein>
<organism evidence="2">
    <name type="scientific">freshwater metagenome</name>
    <dbReference type="NCBI Taxonomy" id="449393"/>
    <lineage>
        <taxon>unclassified sequences</taxon>
        <taxon>metagenomes</taxon>
        <taxon>ecological metagenomes</taxon>
    </lineage>
</organism>
<dbReference type="AlphaFoldDB" id="A0A6J6HPW7"/>
<gene>
    <name evidence="2" type="ORF">UFOPK1894_00562</name>
    <name evidence="3" type="ORF">UFOPK2179_00463</name>
</gene>
<reference evidence="2" key="1">
    <citation type="submission" date="2020-05" db="EMBL/GenBank/DDBJ databases">
        <authorList>
            <person name="Chiriac C."/>
            <person name="Salcher M."/>
            <person name="Ghai R."/>
            <person name="Kavagutti S V."/>
        </authorList>
    </citation>
    <scope>NUCLEOTIDE SEQUENCE</scope>
</reference>
<feature type="region of interest" description="Disordered" evidence="1">
    <location>
        <begin position="49"/>
        <end position="77"/>
    </location>
</feature>
<dbReference type="EMBL" id="CAEZVA010000033">
    <property type="protein sequence ID" value="CAB4615057.1"/>
    <property type="molecule type" value="Genomic_DNA"/>
</dbReference>
<dbReference type="EMBL" id="CAEZWC010000034">
    <property type="protein sequence ID" value="CAB4645988.1"/>
    <property type="molecule type" value="Genomic_DNA"/>
</dbReference>
<feature type="compositionally biased region" description="Polar residues" evidence="1">
    <location>
        <begin position="49"/>
        <end position="63"/>
    </location>
</feature>
<evidence type="ECO:0000313" key="3">
    <source>
        <dbReference type="EMBL" id="CAB4645988.1"/>
    </source>
</evidence>
<sequence length="77" mass="8131">MPFTLVILSPAKIPTSLAGDGVDLEVQTSLATFGMQSLTASTVLVTEVTPTDENSVSNKTNPITKCKNDPAPKTIKR</sequence>